<sequence>MSINSSFELHFISPALFRIRRPDWYFILFVWICVGIAIDHQRHTNALDDINVEICLGHIDFKFGSETLSRVPLHQTCAFPTPYESNLMSIGDESTMMLAPLDRVTSKLLFLAILTYDDWH</sequence>
<gene>
    <name evidence="1" type="ORF">B0J11DRAFT_576839</name>
</gene>
<comment type="caution">
    <text evidence="1">The sequence shown here is derived from an EMBL/GenBank/DDBJ whole genome shotgun (WGS) entry which is preliminary data.</text>
</comment>
<accession>A0A9P9E3W1</accession>
<organism evidence="1 2">
    <name type="scientific">Dendryphion nanum</name>
    <dbReference type="NCBI Taxonomy" id="256645"/>
    <lineage>
        <taxon>Eukaryota</taxon>
        <taxon>Fungi</taxon>
        <taxon>Dikarya</taxon>
        <taxon>Ascomycota</taxon>
        <taxon>Pezizomycotina</taxon>
        <taxon>Dothideomycetes</taxon>
        <taxon>Pleosporomycetidae</taxon>
        <taxon>Pleosporales</taxon>
        <taxon>Torulaceae</taxon>
        <taxon>Dendryphion</taxon>
    </lineage>
</organism>
<dbReference type="EMBL" id="JAGMWT010000003">
    <property type="protein sequence ID" value="KAH7131889.1"/>
    <property type="molecule type" value="Genomic_DNA"/>
</dbReference>
<evidence type="ECO:0000313" key="1">
    <source>
        <dbReference type="EMBL" id="KAH7131889.1"/>
    </source>
</evidence>
<reference evidence="1" key="1">
    <citation type="journal article" date="2021" name="Nat. Commun.">
        <title>Genetic determinants of endophytism in the Arabidopsis root mycobiome.</title>
        <authorList>
            <person name="Mesny F."/>
            <person name="Miyauchi S."/>
            <person name="Thiergart T."/>
            <person name="Pickel B."/>
            <person name="Atanasova L."/>
            <person name="Karlsson M."/>
            <person name="Huettel B."/>
            <person name="Barry K.W."/>
            <person name="Haridas S."/>
            <person name="Chen C."/>
            <person name="Bauer D."/>
            <person name="Andreopoulos W."/>
            <person name="Pangilinan J."/>
            <person name="LaButti K."/>
            <person name="Riley R."/>
            <person name="Lipzen A."/>
            <person name="Clum A."/>
            <person name="Drula E."/>
            <person name="Henrissat B."/>
            <person name="Kohler A."/>
            <person name="Grigoriev I.V."/>
            <person name="Martin F.M."/>
            <person name="Hacquard S."/>
        </authorList>
    </citation>
    <scope>NUCLEOTIDE SEQUENCE</scope>
    <source>
        <strain evidence="1">MPI-CAGE-CH-0243</strain>
    </source>
</reference>
<proteinExistence type="predicted"/>
<name>A0A9P9E3W1_9PLEO</name>
<keyword evidence="2" id="KW-1185">Reference proteome</keyword>
<evidence type="ECO:0000313" key="2">
    <source>
        <dbReference type="Proteomes" id="UP000700596"/>
    </source>
</evidence>
<dbReference type="AlphaFoldDB" id="A0A9P9E3W1"/>
<protein>
    <submittedName>
        <fullName evidence="1">Uncharacterized protein</fullName>
    </submittedName>
</protein>
<dbReference type="Proteomes" id="UP000700596">
    <property type="component" value="Unassembled WGS sequence"/>
</dbReference>